<organism evidence="1 2">
    <name type="scientific">Lysobacter capsici AZ78</name>
    <dbReference type="NCBI Taxonomy" id="1444315"/>
    <lineage>
        <taxon>Bacteria</taxon>
        <taxon>Pseudomonadati</taxon>
        <taxon>Pseudomonadota</taxon>
        <taxon>Gammaproteobacteria</taxon>
        <taxon>Lysobacterales</taxon>
        <taxon>Lysobacteraceae</taxon>
        <taxon>Lysobacter</taxon>
    </lineage>
</organism>
<dbReference type="EMBL" id="JAJA02000001">
    <property type="protein sequence ID" value="KWS06142.1"/>
    <property type="molecule type" value="Genomic_DNA"/>
</dbReference>
<comment type="caution">
    <text evidence="1">The sequence shown here is derived from an EMBL/GenBank/DDBJ whole genome shotgun (WGS) entry which is preliminary data.</text>
</comment>
<accession>A0A120AHG8</accession>
<protein>
    <submittedName>
        <fullName evidence="1">Uncharacterized protein</fullName>
    </submittedName>
</protein>
<dbReference type="Proteomes" id="UP000023435">
    <property type="component" value="Unassembled WGS sequence"/>
</dbReference>
<evidence type="ECO:0000313" key="2">
    <source>
        <dbReference type="Proteomes" id="UP000023435"/>
    </source>
</evidence>
<name>A0A120AHG8_9GAMM</name>
<dbReference type="AlphaFoldDB" id="A0A120AHG8"/>
<evidence type="ECO:0000313" key="1">
    <source>
        <dbReference type="EMBL" id="KWS06142.1"/>
    </source>
</evidence>
<gene>
    <name evidence="1" type="ORF">AZ78_3696</name>
</gene>
<reference evidence="1 2" key="1">
    <citation type="journal article" date="2014" name="Genome Announc.">
        <title>Draft Genome Sequence of Lysobacter capsici AZ78, a Bacterium Antagonistic to Plant-Pathogenic Oomycetes.</title>
        <authorList>
            <person name="Puopolo G."/>
            <person name="Sonego P."/>
            <person name="Engelen K."/>
            <person name="Pertot I."/>
        </authorList>
    </citation>
    <scope>NUCLEOTIDE SEQUENCE [LARGE SCALE GENOMIC DNA]</scope>
    <source>
        <strain evidence="1 2">AZ78</strain>
    </source>
</reference>
<sequence length="96" mass="11236">MDPQHVVLKVWSRQRGRKDFPLEVRFRFDDPWLNYGPIITAPSERRHEFFELAPVTPKMVRWAIDAAIAAGWNPEQPREHRLFERGLNGDLLSAQG</sequence>
<keyword evidence="2" id="KW-1185">Reference proteome</keyword>
<proteinExistence type="predicted"/>